<dbReference type="STRING" id="140314.SAMN04488076_10180"/>
<protein>
    <recommendedName>
        <fullName evidence="2">DUF3899 domain-containing protein</fullName>
    </recommendedName>
</protein>
<dbReference type="Pfam" id="PF13038">
    <property type="entry name" value="DUF3899"/>
    <property type="match status" value="1"/>
</dbReference>
<dbReference type="OrthoDB" id="2157555at2"/>
<gene>
    <name evidence="3" type="ORF">Tpal_596</name>
</gene>
<evidence type="ECO:0000313" key="4">
    <source>
        <dbReference type="Proteomes" id="UP000242754"/>
    </source>
</evidence>
<organism evidence="3 4">
    <name type="scientific">Trichococcus palustris</name>
    <dbReference type="NCBI Taxonomy" id="140314"/>
    <lineage>
        <taxon>Bacteria</taxon>
        <taxon>Bacillati</taxon>
        <taxon>Bacillota</taxon>
        <taxon>Bacilli</taxon>
        <taxon>Lactobacillales</taxon>
        <taxon>Carnobacteriaceae</taxon>
        <taxon>Trichococcus</taxon>
    </lineage>
</organism>
<feature type="transmembrane region" description="Helical" evidence="1">
    <location>
        <begin position="100"/>
        <end position="119"/>
    </location>
</feature>
<keyword evidence="1" id="KW-0472">Membrane</keyword>
<dbReference type="AlphaFoldDB" id="A0A143YCR3"/>
<keyword evidence="1" id="KW-0812">Transmembrane</keyword>
<dbReference type="InterPro" id="IPR025007">
    <property type="entry name" value="DUF3899"/>
</dbReference>
<accession>A0A143YCR3</accession>
<proteinExistence type="predicted"/>
<evidence type="ECO:0000313" key="3">
    <source>
        <dbReference type="EMBL" id="CZQ85160.1"/>
    </source>
</evidence>
<feature type="transmembrane region" description="Helical" evidence="1">
    <location>
        <begin position="39"/>
        <end position="63"/>
    </location>
</feature>
<keyword evidence="1" id="KW-1133">Transmembrane helix</keyword>
<dbReference type="RefSeq" id="WP_087031205.1">
    <property type="nucleotide sequence ID" value="NZ_FJNE01000002.1"/>
</dbReference>
<evidence type="ECO:0000256" key="1">
    <source>
        <dbReference type="SAM" id="Phobius"/>
    </source>
</evidence>
<dbReference type="Proteomes" id="UP000242754">
    <property type="component" value="Unassembled WGS sequence"/>
</dbReference>
<keyword evidence="4" id="KW-1185">Reference proteome</keyword>
<sequence>MNFTKKNVLISIVIFIIALFVQSIKSGSIGWVEASNITFTLAGILLIIGLFGLIFASGSFDFFHYSMRKAFRKTKKGSEHEASLNPNALSASVGKSYRNVLTIGVILLIISILCLWDYIL</sequence>
<dbReference type="EMBL" id="FJNE01000002">
    <property type="protein sequence ID" value="CZQ85160.1"/>
    <property type="molecule type" value="Genomic_DNA"/>
</dbReference>
<reference evidence="3 4" key="1">
    <citation type="submission" date="2016-02" db="EMBL/GenBank/DDBJ databases">
        <authorList>
            <person name="Wen L."/>
            <person name="He K."/>
            <person name="Yang H."/>
        </authorList>
    </citation>
    <scope>NUCLEOTIDE SEQUENCE [LARGE SCALE GENOMIC DNA]</scope>
    <source>
        <strain evidence="3">Trichococcus palustris</strain>
    </source>
</reference>
<feature type="domain" description="DUF3899" evidence="2">
    <location>
        <begin position="35"/>
        <end position="115"/>
    </location>
</feature>
<evidence type="ECO:0000259" key="2">
    <source>
        <dbReference type="Pfam" id="PF13038"/>
    </source>
</evidence>
<name>A0A143YCR3_9LACT</name>